<dbReference type="EMBL" id="JBHULX010000017">
    <property type="protein sequence ID" value="MFD2591077.1"/>
    <property type="molecule type" value="Genomic_DNA"/>
</dbReference>
<accession>A0ABW5N698</accession>
<gene>
    <name evidence="1" type="ORF">ACFSTE_09565</name>
</gene>
<name>A0ABW5N698_9FLAO</name>
<evidence type="ECO:0000313" key="2">
    <source>
        <dbReference type="Proteomes" id="UP001597459"/>
    </source>
</evidence>
<evidence type="ECO:0008006" key="3">
    <source>
        <dbReference type="Google" id="ProtNLM"/>
    </source>
</evidence>
<sequence>MGEKYFFSALEKNQQLLCCFFLIIIPSVILGQDVKMIQGKVEGDAIQGYAINIVNYTQQKGTTNDELGFFEIPVKVNDSVVFSSVQYNEYVWVVKKEDLDKELVVIPLISAVTMLNEVNIRDTELTGFLGKDSKEIQVNPYVSNRTLGLPFLDLEPLPKVDRVLFTAKSGILDYPINLLNGTIKRLKKHKNIHEKRSLVSKGEKIMDPVFFTETLGIPQELVTDFVYYCEEDAKFKQLIRIGDLLVLMDFYQKKAKQYKEHKQLD</sequence>
<keyword evidence="2" id="KW-1185">Reference proteome</keyword>
<evidence type="ECO:0000313" key="1">
    <source>
        <dbReference type="EMBL" id="MFD2591077.1"/>
    </source>
</evidence>
<protein>
    <recommendedName>
        <fullName evidence="3">CarboxypepD_reg-like domain-containing protein</fullName>
    </recommendedName>
</protein>
<proteinExistence type="predicted"/>
<dbReference type="RefSeq" id="WP_378298117.1">
    <property type="nucleotide sequence ID" value="NZ_JBHULX010000017.1"/>
</dbReference>
<dbReference type="Proteomes" id="UP001597459">
    <property type="component" value="Unassembled WGS sequence"/>
</dbReference>
<organism evidence="1 2">
    <name type="scientific">Aquimarina hainanensis</name>
    <dbReference type="NCBI Taxonomy" id="1578017"/>
    <lineage>
        <taxon>Bacteria</taxon>
        <taxon>Pseudomonadati</taxon>
        <taxon>Bacteroidota</taxon>
        <taxon>Flavobacteriia</taxon>
        <taxon>Flavobacteriales</taxon>
        <taxon>Flavobacteriaceae</taxon>
        <taxon>Aquimarina</taxon>
    </lineage>
</organism>
<reference evidence="2" key="1">
    <citation type="journal article" date="2019" name="Int. J. Syst. Evol. Microbiol.">
        <title>The Global Catalogue of Microorganisms (GCM) 10K type strain sequencing project: providing services to taxonomists for standard genome sequencing and annotation.</title>
        <authorList>
            <consortium name="The Broad Institute Genomics Platform"/>
            <consortium name="The Broad Institute Genome Sequencing Center for Infectious Disease"/>
            <person name="Wu L."/>
            <person name="Ma J."/>
        </authorList>
    </citation>
    <scope>NUCLEOTIDE SEQUENCE [LARGE SCALE GENOMIC DNA]</scope>
    <source>
        <strain evidence="2">KCTC 42423</strain>
    </source>
</reference>
<comment type="caution">
    <text evidence="1">The sequence shown here is derived from an EMBL/GenBank/DDBJ whole genome shotgun (WGS) entry which is preliminary data.</text>
</comment>